<dbReference type="Gene3D" id="3.40.190.10">
    <property type="entry name" value="Periplasmic binding protein-like II"/>
    <property type="match status" value="2"/>
</dbReference>
<comment type="subcellular location">
    <subcellularLocation>
        <location evidence="1">Periplasm</location>
    </subcellularLocation>
</comment>
<dbReference type="Proteomes" id="UP001589647">
    <property type="component" value="Unassembled WGS sequence"/>
</dbReference>
<dbReference type="PROSITE" id="PS51257">
    <property type="entry name" value="PROKAR_LIPOPROTEIN"/>
    <property type="match status" value="1"/>
</dbReference>
<sequence>MRRLRPLPALLGLLLAVLPVGASACGGSAPATGGAGTARSGAPPEKIRVGVIPIPDSALVYLARDRGYFAAEGLEVEPVVVRGGGPAIEKMRGGALEFALINYVTGFLYQRREPGQLKLVADAYHAAPGAFQLFVPPGSPIRNVRDLKTPGGPKRSIAVATLRSVATLSAETVLAAAGLSAADVAFKEIPLPDMPAALAAHTVDVAWMTEPFITAYARQGGRSLGDAMANVPAGWPIAGWATTSSYAGAHPRSVAGFQRAMAHAQLDSRDRALVTGVLGTYTKIPREVLPTITLGTFPAGLEAEKLQAVVDTMVRFGYLPAPLRAESMIVRPPWESGKGNP</sequence>
<evidence type="ECO:0000256" key="3">
    <source>
        <dbReference type="ARBA" id="ARBA00022729"/>
    </source>
</evidence>
<evidence type="ECO:0000256" key="4">
    <source>
        <dbReference type="SAM" id="SignalP"/>
    </source>
</evidence>
<dbReference type="PANTHER" id="PTHR30024">
    <property type="entry name" value="ALIPHATIC SULFONATES-BINDING PROTEIN-RELATED"/>
    <property type="match status" value="1"/>
</dbReference>
<dbReference type="SUPFAM" id="SSF53850">
    <property type="entry name" value="Periplasmic binding protein-like II"/>
    <property type="match status" value="1"/>
</dbReference>
<keyword evidence="3 4" id="KW-0732">Signal</keyword>
<feature type="signal peptide" evidence="4">
    <location>
        <begin position="1"/>
        <end position="24"/>
    </location>
</feature>
<evidence type="ECO:0000256" key="2">
    <source>
        <dbReference type="ARBA" id="ARBA00010742"/>
    </source>
</evidence>
<reference evidence="5 6" key="1">
    <citation type="submission" date="2024-09" db="EMBL/GenBank/DDBJ databases">
        <authorList>
            <person name="Sun Q."/>
            <person name="Mori K."/>
        </authorList>
    </citation>
    <scope>NUCLEOTIDE SEQUENCE [LARGE SCALE GENOMIC DNA]</scope>
    <source>
        <strain evidence="5 6">CCM 3426</strain>
    </source>
</reference>
<comment type="similarity">
    <text evidence="2">Belongs to the bacterial solute-binding protein SsuA/TauA family.</text>
</comment>
<comment type="caution">
    <text evidence="5">The sequence shown here is derived from an EMBL/GenBank/DDBJ whole genome shotgun (WGS) entry which is preliminary data.</text>
</comment>
<organism evidence="5 6">
    <name type="scientific">Nonomuraea spiralis</name>
    <dbReference type="NCBI Taxonomy" id="46182"/>
    <lineage>
        <taxon>Bacteria</taxon>
        <taxon>Bacillati</taxon>
        <taxon>Actinomycetota</taxon>
        <taxon>Actinomycetes</taxon>
        <taxon>Streptosporangiales</taxon>
        <taxon>Streptosporangiaceae</taxon>
        <taxon>Nonomuraea</taxon>
    </lineage>
</organism>
<dbReference type="PANTHER" id="PTHR30024:SF47">
    <property type="entry name" value="TAURINE-BINDING PERIPLASMIC PROTEIN"/>
    <property type="match status" value="1"/>
</dbReference>
<dbReference type="Pfam" id="PF13379">
    <property type="entry name" value="NMT1_2"/>
    <property type="match status" value="1"/>
</dbReference>
<name>A0ABV5ISE3_9ACTN</name>
<evidence type="ECO:0000313" key="6">
    <source>
        <dbReference type="Proteomes" id="UP001589647"/>
    </source>
</evidence>
<proteinExistence type="inferred from homology"/>
<gene>
    <name evidence="5" type="ORF">ACFFV7_39960</name>
</gene>
<feature type="chain" id="PRO_5045729689" evidence="4">
    <location>
        <begin position="25"/>
        <end position="341"/>
    </location>
</feature>
<evidence type="ECO:0000313" key="5">
    <source>
        <dbReference type="EMBL" id="MFB9207418.1"/>
    </source>
</evidence>
<evidence type="ECO:0000256" key="1">
    <source>
        <dbReference type="ARBA" id="ARBA00004418"/>
    </source>
</evidence>
<dbReference type="RefSeq" id="WP_189653701.1">
    <property type="nucleotide sequence ID" value="NZ_BMRC01000046.1"/>
</dbReference>
<dbReference type="EMBL" id="JBHMEI010000053">
    <property type="protein sequence ID" value="MFB9207418.1"/>
    <property type="molecule type" value="Genomic_DNA"/>
</dbReference>
<accession>A0ABV5ISE3</accession>
<protein>
    <submittedName>
        <fullName evidence="5">ABC transporter substrate-binding protein</fullName>
    </submittedName>
</protein>
<keyword evidence="6" id="KW-1185">Reference proteome</keyword>